<sequence>MKKTLLLLAFSVVAAVSDFKAQTNWDFGTWDNIAAVTAPVVKNNLGLVPGENVTTFGVVEGNTANFASNPDAEGFNATKRFKFGGGGFDTGMSNAVPTKRYIVFKVTGNSAVKIWYKNGGGGDRTLYLGNGSTVFTSKTASNSTDPLVLDYQYVGGATDLYIYGDQAINIYKIRATNVGTTVLGVSDVKKEMKANIFSSGNKVYVSNLESKNTQISVFNANGSLVKSASSSVDTNFEINNKGVYFVNLKSDAGVKSTKVLIK</sequence>
<dbReference type="OrthoDB" id="1425128at2"/>
<dbReference type="AlphaFoldDB" id="A0A1G7U0I1"/>
<dbReference type="EMBL" id="FNBH01000004">
    <property type="protein sequence ID" value="SDG41056.1"/>
    <property type="molecule type" value="Genomic_DNA"/>
</dbReference>
<evidence type="ECO:0000313" key="4">
    <source>
        <dbReference type="EMBL" id="SDG41056.1"/>
    </source>
</evidence>
<dbReference type="NCBIfam" id="TIGR04183">
    <property type="entry name" value="Por_Secre_tail"/>
    <property type="match status" value="1"/>
</dbReference>
<accession>A0A1G7U0I1</accession>
<evidence type="ECO:0000256" key="1">
    <source>
        <dbReference type="ARBA" id="ARBA00022729"/>
    </source>
</evidence>
<feature type="chain" id="PRO_5011563160" evidence="2">
    <location>
        <begin position="22"/>
        <end position="262"/>
    </location>
</feature>
<organism evidence="4 5">
    <name type="scientific">Epilithonimonas hungarica</name>
    <dbReference type="NCBI Taxonomy" id="454006"/>
    <lineage>
        <taxon>Bacteria</taxon>
        <taxon>Pseudomonadati</taxon>
        <taxon>Bacteroidota</taxon>
        <taxon>Flavobacteriia</taxon>
        <taxon>Flavobacteriales</taxon>
        <taxon>Weeksellaceae</taxon>
        <taxon>Chryseobacterium group</taxon>
        <taxon>Epilithonimonas</taxon>
    </lineage>
</organism>
<keyword evidence="1 2" id="KW-0732">Signal</keyword>
<keyword evidence="5" id="KW-1185">Reference proteome</keyword>
<dbReference type="Proteomes" id="UP000199203">
    <property type="component" value="Unassembled WGS sequence"/>
</dbReference>
<evidence type="ECO:0000256" key="2">
    <source>
        <dbReference type="SAM" id="SignalP"/>
    </source>
</evidence>
<evidence type="ECO:0000259" key="3">
    <source>
        <dbReference type="Pfam" id="PF18962"/>
    </source>
</evidence>
<feature type="signal peptide" evidence="2">
    <location>
        <begin position="1"/>
        <end position="21"/>
    </location>
</feature>
<gene>
    <name evidence="4" type="ORF">SAMN05421825_3278</name>
</gene>
<dbReference type="Pfam" id="PF18962">
    <property type="entry name" value="Por_Secre_tail"/>
    <property type="match status" value="1"/>
</dbReference>
<reference evidence="5" key="1">
    <citation type="submission" date="2016-10" db="EMBL/GenBank/DDBJ databases">
        <authorList>
            <person name="Varghese N."/>
            <person name="Submissions S."/>
        </authorList>
    </citation>
    <scope>NUCLEOTIDE SEQUENCE [LARGE SCALE GENOMIC DNA]</scope>
    <source>
        <strain evidence="5">DSM 19684</strain>
    </source>
</reference>
<dbReference type="InterPro" id="IPR026444">
    <property type="entry name" value="Secre_tail"/>
</dbReference>
<protein>
    <submittedName>
        <fullName evidence="4">Por secretion system C-terminal sorting domain-containing protein</fullName>
    </submittedName>
</protein>
<name>A0A1G7U0I1_9FLAO</name>
<proteinExistence type="predicted"/>
<evidence type="ECO:0000313" key="5">
    <source>
        <dbReference type="Proteomes" id="UP000199203"/>
    </source>
</evidence>
<feature type="domain" description="Secretion system C-terminal sorting" evidence="3">
    <location>
        <begin position="202"/>
        <end position="261"/>
    </location>
</feature>
<dbReference type="RefSeq" id="WP_089874504.1">
    <property type="nucleotide sequence ID" value="NZ_FNBH01000004.1"/>
</dbReference>